<dbReference type="SFLD" id="SFLDG01067">
    <property type="entry name" value="SPASM/twitch_domain_containing"/>
    <property type="match status" value="1"/>
</dbReference>
<dbReference type="GO" id="GO:0051536">
    <property type="term" value="F:iron-sulfur cluster binding"/>
    <property type="evidence" value="ECO:0007669"/>
    <property type="project" value="UniProtKB-KW"/>
</dbReference>
<gene>
    <name evidence="8" type="ORF">A3A08_02600</name>
</gene>
<dbReference type="InterPro" id="IPR058240">
    <property type="entry name" value="rSAM_sf"/>
</dbReference>
<dbReference type="AlphaFoldDB" id="A0A1G2EEH9"/>
<feature type="domain" description="Radical SAM core" evidence="7">
    <location>
        <begin position="50"/>
        <end position="268"/>
    </location>
</feature>
<dbReference type="SUPFAM" id="SSF102114">
    <property type="entry name" value="Radical SAM enzymes"/>
    <property type="match status" value="1"/>
</dbReference>
<dbReference type="InterPro" id="IPR023885">
    <property type="entry name" value="4Fe4S-binding_SPASM_dom"/>
</dbReference>
<evidence type="ECO:0000256" key="4">
    <source>
        <dbReference type="ARBA" id="ARBA00022723"/>
    </source>
</evidence>
<dbReference type="GO" id="GO:0003824">
    <property type="term" value="F:catalytic activity"/>
    <property type="evidence" value="ECO:0007669"/>
    <property type="project" value="InterPro"/>
</dbReference>
<sequence length="364" mass="42743">MKLTSLPSKFKRIMFLLRRKGLRYTLNYIHLHLFFGTKNPFLLKLLYWLEPYPSYLEIEVTTRCPLKCIICERTYWQEANRDMSFQEFKNIIDQFPKLKWIGLTGIGESFANKDFLKMLRYVKGKNIFVELYDNFFLIDARVARELIEMGIDKIFISLDAATKETYEKIRVGSNFERVIDNLNDFFRLKREMKAHFPEISFHYIVNSLNLQEIPQYIDLVHSLVPKGKPTIKFTRMLHEFPEVKGLFVEIPKEIIEKTERKAESLGINLDWSADVPSAKPKIQKCAEWTMPFIFVTGHVIPCCAGNEAGNREFQKKTALGNVFEKSFQEIWRGQKYNALRKTLSQGRVPLPCQNCCLYETGTKK</sequence>
<dbReference type="SFLD" id="SFLDG01387">
    <property type="entry name" value="BtrN-like_SPASM_domain_contain"/>
    <property type="match status" value="1"/>
</dbReference>
<protein>
    <recommendedName>
        <fullName evidence="7">Radical SAM core domain-containing protein</fullName>
    </recommendedName>
</protein>
<dbReference type="EMBL" id="MHMG01000009">
    <property type="protein sequence ID" value="OGZ23731.1"/>
    <property type="molecule type" value="Genomic_DNA"/>
</dbReference>
<dbReference type="InterPro" id="IPR013785">
    <property type="entry name" value="Aldolase_TIM"/>
</dbReference>
<name>A0A1G2EEH9_9BACT</name>
<evidence type="ECO:0000259" key="7">
    <source>
        <dbReference type="PROSITE" id="PS51918"/>
    </source>
</evidence>
<dbReference type="GO" id="GO:0046872">
    <property type="term" value="F:metal ion binding"/>
    <property type="evidence" value="ECO:0007669"/>
    <property type="project" value="UniProtKB-KW"/>
</dbReference>
<evidence type="ECO:0000256" key="5">
    <source>
        <dbReference type="ARBA" id="ARBA00023004"/>
    </source>
</evidence>
<dbReference type="CDD" id="cd01335">
    <property type="entry name" value="Radical_SAM"/>
    <property type="match status" value="1"/>
</dbReference>
<proteinExistence type="predicted"/>
<dbReference type="InterPro" id="IPR006638">
    <property type="entry name" value="Elp3/MiaA/NifB-like_rSAM"/>
</dbReference>
<evidence type="ECO:0000256" key="1">
    <source>
        <dbReference type="ARBA" id="ARBA00001966"/>
    </source>
</evidence>
<accession>A0A1G2EEH9</accession>
<evidence type="ECO:0000256" key="3">
    <source>
        <dbReference type="ARBA" id="ARBA00022691"/>
    </source>
</evidence>
<keyword evidence="5" id="KW-0408">Iron</keyword>
<dbReference type="SMART" id="SM00729">
    <property type="entry name" value="Elp3"/>
    <property type="match status" value="1"/>
</dbReference>
<dbReference type="PANTHER" id="PTHR11228">
    <property type="entry name" value="RADICAL SAM DOMAIN PROTEIN"/>
    <property type="match status" value="1"/>
</dbReference>
<reference evidence="8 9" key="1">
    <citation type="journal article" date="2016" name="Nat. Commun.">
        <title>Thousands of microbial genomes shed light on interconnected biogeochemical processes in an aquifer system.</title>
        <authorList>
            <person name="Anantharaman K."/>
            <person name="Brown C.T."/>
            <person name="Hug L.A."/>
            <person name="Sharon I."/>
            <person name="Castelle C.J."/>
            <person name="Probst A.J."/>
            <person name="Thomas B.C."/>
            <person name="Singh A."/>
            <person name="Wilkins M.J."/>
            <person name="Karaoz U."/>
            <person name="Brodie E.L."/>
            <person name="Williams K.H."/>
            <person name="Hubbard S.S."/>
            <person name="Banfield J.F."/>
        </authorList>
    </citation>
    <scope>NUCLEOTIDE SEQUENCE [LARGE SCALE GENOMIC DNA]</scope>
</reference>
<keyword evidence="2" id="KW-0004">4Fe-4S</keyword>
<evidence type="ECO:0000256" key="2">
    <source>
        <dbReference type="ARBA" id="ARBA00022485"/>
    </source>
</evidence>
<dbReference type="Pfam" id="PF13186">
    <property type="entry name" value="SPASM"/>
    <property type="match status" value="1"/>
</dbReference>
<keyword evidence="3" id="KW-0949">S-adenosyl-L-methionine</keyword>
<evidence type="ECO:0000313" key="8">
    <source>
        <dbReference type="EMBL" id="OGZ23731.1"/>
    </source>
</evidence>
<organism evidence="8 9">
    <name type="scientific">Candidatus Nealsonbacteria bacterium RIFCSPLOWO2_01_FULL_41_9</name>
    <dbReference type="NCBI Taxonomy" id="1801671"/>
    <lineage>
        <taxon>Bacteria</taxon>
        <taxon>Candidatus Nealsoniibacteriota</taxon>
    </lineage>
</organism>
<dbReference type="Pfam" id="PF04055">
    <property type="entry name" value="Radical_SAM"/>
    <property type="match status" value="1"/>
</dbReference>
<keyword evidence="6" id="KW-0411">Iron-sulfur</keyword>
<dbReference type="PANTHER" id="PTHR11228:SF34">
    <property type="entry name" value="TUNGSTEN-CONTAINING ALDEHYDE FERREDOXIN OXIDOREDUCTASE COFACTOR MODIFYING PROTEIN"/>
    <property type="match status" value="1"/>
</dbReference>
<dbReference type="PROSITE" id="PS51918">
    <property type="entry name" value="RADICAL_SAM"/>
    <property type="match status" value="1"/>
</dbReference>
<evidence type="ECO:0000256" key="6">
    <source>
        <dbReference type="ARBA" id="ARBA00023014"/>
    </source>
</evidence>
<dbReference type="Proteomes" id="UP000176406">
    <property type="component" value="Unassembled WGS sequence"/>
</dbReference>
<comment type="cofactor">
    <cofactor evidence="1">
        <name>[4Fe-4S] cluster</name>
        <dbReference type="ChEBI" id="CHEBI:49883"/>
    </cofactor>
</comment>
<dbReference type="CDD" id="cd21109">
    <property type="entry name" value="SPASM"/>
    <property type="match status" value="1"/>
</dbReference>
<dbReference type="SFLD" id="SFLDS00029">
    <property type="entry name" value="Radical_SAM"/>
    <property type="match status" value="1"/>
</dbReference>
<dbReference type="InterPro" id="IPR007197">
    <property type="entry name" value="rSAM"/>
</dbReference>
<dbReference type="Gene3D" id="3.20.20.70">
    <property type="entry name" value="Aldolase class I"/>
    <property type="match status" value="1"/>
</dbReference>
<dbReference type="InterPro" id="IPR034391">
    <property type="entry name" value="AdoMet-like_SPASM_containing"/>
</dbReference>
<keyword evidence="4" id="KW-0479">Metal-binding</keyword>
<evidence type="ECO:0000313" key="9">
    <source>
        <dbReference type="Proteomes" id="UP000176406"/>
    </source>
</evidence>
<dbReference type="InterPro" id="IPR050377">
    <property type="entry name" value="Radical_SAM_PqqE_MftC-like"/>
</dbReference>
<comment type="caution">
    <text evidence="8">The sequence shown here is derived from an EMBL/GenBank/DDBJ whole genome shotgun (WGS) entry which is preliminary data.</text>
</comment>